<keyword evidence="3" id="KW-1185">Reference proteome</keyword>
<reference evidence="2 3" key="1">
    <citation type="submission" date="2020-08" db="EMBL/GenBank/DDBJ databases">
        <authorList>
            <person name="Hejnol A."/>
        </authorList>
    </citation>
    <scope>NUCLEOTIDE SEQUENCE [LARGE SCALE GENOMIC DNA]</scope>
</reference>
<accession>A0A7I8WDX6</accession>
<organism evidence="2 3">
    <name type="scientific">Dimorphilus gyrociliatus</name>
    <dbReference type="NCBI Taxonomy" id="2664684"/>
    <lineage>
        <taxon>Eukaryota</taxon>
        <taxon>Metazoa</taxon>
        <taxon>Spiralia</taxon>
        <taxon>Lophotrochozoa</taxon>
        <taxon>Annelida</taxon>
        <taxon>Polychaeta</taxon>
        <taxon>Polychaeta incertae sedis</taxon>
        <taxon>Dinophilidae</taxon>
        <taxon>Dimorphilus</taxon>
    </lineage>
</organism>
<sequence length="80" mass="9485">MDKAEALKWKICLGVVANSLQVPGESGNTAKWKYQKEKISPNWQKYPKEKSFTIWSKRPQIREKVPLRRRSERGKTQKKR</sequence>
<evidence type="ECO:0000313" key="2">
    <source>
        <dbReference type="EMBL" id="CAD5126391.1"/>
    </source>
</evidence>
<evidence type="ECO:0000313" key="3">
    <source>
        <dbReference type="Proteomes" id="UP000549394"/>
    </source>
</evidence>
<evidence type="ECO:0000256" key="1">
    <source>
        <dbReference type="SAM" id="MobiDB-lite"/>
    </source>
</evidence>
<protein>
    <submittedName>
        <fullName evidence="2">Uncharacterized protein</fullName>
    </submittedName>
</protein>
<dbReference type="AlphaFoldDB" id="A0A7I8WDX6"/>
<proteinExistence type="predicted"/>
<dbReference type="Proteomes" id="UP000549394">
    <property type="component" value="Unassembled WGS sequence"/>
</dbReference>
<gene>
    <name evidence="2" type="ORF">DGYR_LOCUS13636</name>
</gene>
<feature type="compositionally biased region" description="Basic residues" evidence="1">
    <location>
        <begin position="67"/>
        <end position="80"/>
    </location>
</feature>
<dbReference type="EMBL" id="CAJFCJ010000046">
    <property type="protein sequence ID" value="CAD5126391.1"/>
    <property type="molecule type" value="Genomic_DNA"/>
</dbReference>
<comment type="caution">
    <text evidence="2">The sequence shown here is derived from an EMBL/GenBank/DDBJ whole genome shotgun (WGS) entry which is preliminary data.</text>
</comment>
<feature type="region of interest" description="Disordered" evidence="1">
    <location>
        <begin position="61"/>
        <end position="80"/>
    </location>
</feature>
<name>A0A7I8WDX6_9ANNE</name>